<accession>A0AAD5QBQ5</accession>
<protein>
    <submittedName>
        <fullName evidence="2">Uncharacterized protein</fullName>
    </submittedName>
</protein>
<evidence type="ECO:0000313" key="3">
    <source>
        <dbReference type="Proteomes" id="UP001209570"/>
    </source>
</evidence>
<reference evidence="2" key="1">
    <citation type="submission" date="2021-12" db="EMBL/GenBank/DDBJ databases">
        <title>Prjna785345.</title>
        <authorList>
            <person name="Rujirawat T."/>
            <person name="Krajaejun T."/>
        </authorList>
    </citation>
    <scope>NUCLEOTIDE SEQUENCE</scope>
    <source>
        <strain evidence="2">Pi057C3</strain>
    </source>
</reference>
<feature type="chain" id="PRO_5041980496" evidence="1">
    <location>
        <begin position="25"/>
        <end position="218"/>
    </location>
</feature>
<gene>
    <name evidence="2" type="ORF">P43SY_000485</name>
</gene>
<dbReference type="AlphaFoldDB" id="A0AAD5QBQ5"/>
<evidence type="ECO:0000256" key="1">
    <source>
        <dbReference type="SAM" id="SignalP"/>
    </source>
</evidence>
<feature type="signal peptide" evidence="1">
    <location>
        <begin position="1"/>
        <end position="24"/>
    </location>
</feature>
<sequence>MAGAGRGCLCMALVAVAFAVSVIALPVSPSTPSFLGDKRQRTAWNVSSNAQHSESIARPRRLDDGLGCDLSLYDAFINSEAGQDIFIMATMCESRIKYIKNIRAGKFGPVEQADLYSAMCSPECLRSDELHQLAMSQSRCTCVEVSTKTYLKHDFCLENSARLLCTHLGECGHWGCEVHDFMCLRHEWDRYYTCGSLELRVSTAVIAVVTVVTLWQLL</sequence>
<evidence type="ECO:0000313" key="2">
    <source>
        <dbReference type="EMBL" id="KAJ0402871.1"/>
    </source>
</evidence>
<keyword evidence="3" id="KW-1185">Reference proteome</keyword>
<dbReference type="Proteomes" id="UP001209570">
    <property type="component" value="Unassembled WGS sequence"/>
</dbReference>
<organism evidence="2 3">
    <name type="scientific">Pythium insidiosum</name>
    <name type="common">Pythiosis disease agent</name>
    <dbReference type="NCBI Taxonomy" id="114742"/>
    <lineage>
        <taxon>Eukaryota</taxon>
        <taxon>Sar</taxon>
        <taxon>Stramenopiles</taxon>
        <taxon>Oomycota</taxon>
        <taxon>Peronosporomycetes</taxon>
        <taxon>Pythiales</taxon>
        <taxon>Pythiaceae</taxon>
        <taxon>Pythium</taxon>
    </lineage>
</organism>
<keyword evidence="1" id="KW-0732">Signal</keyword>
<proteinExistence type="predicted"/>
<name>A0AAD5QBQ5_PYTIN</name>
<dbReference type="EMBL" id="JAKCXM010000093">
    <property type="protein sequence ID" value="KAJ0402871.1"/>
    <property type="molecule type" value="Genomic_DNA"/>
</dbReference>
<comment type="caution">
    <text evidence="2">The sequence shown here is derived from an EMBL/GenBank/DDBJ whole genome shotgun (WGS) entry which is preliminary data.</text>
</comment>